<gene>
    <name evidence="5" type="ORF">YBN1229_v1_3557</name>
</gene>
<dbReference type="PRINTS" id="PR00038">
    <property type="entry name" value="HTHLUXR"/>
</dbReference>
<dbReference type="GO" id="GO:0003677">
    <property type="term" value="F:DNA binding"/>
    <property type="evidence" value="ECO:0007669"/>
    <property type="project" value="UniProtKB-KW"/>
</dbReference>
<dbReference type="CDD" id="cd06170">
    <property type="entry name" value="LuxR_C_like"/>
    <property type="match status" value="1"/>
</dbReference>
<dbReference type="Gene3D" id="1.10.10.10">
    <property type="entry name" value="Winged helix-like DNA-binding domain superfamily/Winged helix DNA-binding domain"/>
    <property type="match status" value="1"/>
</dbReference>
<dbReference type="InterPro" id="IPR016032">
    <property type="entry name" value="Sig_transdc_resp-reg_C-effctor"/>
</dbReference>
<dbReference type="GO" id="GO:0006355">
    <property type="term" value="P:regulation of DNA-templated transcription"/>
    <property type="evidence" value="ECO:0007669"/>
    <property type="project" value="InterPro"/>
</dbReference>
<keyword evidence="2" id="KW-0597">Phosphoprotein</keyword>
<dbReference type="Pfam" id="PF00072">
    <property type="entry name" value="Response_reg"/>
    <property type="match status" value="1"/>
</dbReference>
<dbReference type="InterPro" id="IPR051015">
    <property type="entry name" value="EvgA-like"/>
</dbReference>
<evidence type="ECO:0000313" key="6">
    <source>
        <dbReference type="Proteomes" id="UP000033187"/>
    </source>
</evidence>
<feature type="domain" description="Response regulatory" evidence="4">
    <location>
        <begin position="1"/>
        <end position="104"/>
    </location>
</feature>
<dbReference type="KEGG" id="fiy:BN1229_v1_3557"/>
<keyword evidence="1" id="KW-0238">DNA-binding</keyword>
<reference evidence="6" key="1">
    <citation type="submission" date="2015-02" db="EMBL/GenBank/DDBJ databases">
        <authorList>
            <person name="Chooi Y.-H."/>
        </authorList>
    </citation>
    <scope>NUCLEOTIDE SEQUENCE [LARGE SCALE GENOMIC DNA]</scope>
    <source>
        <strain evidence="6">strain Y</strain>
    </source>
</reference>
<dbReference type="InterPro" id="IPR000792">
    <property type="entry name" value="Tscrpt_reg_LuxR_C"/>
</dbReference>
<dbReference type="PROSITE" id="PS50043">
    <property type="entry name" value="HTH_LUXR_2"/>
    <property type="match status" value="1"/>
</dbReference>
<protein>
    <submittedName>
        <fullName evidence="5">Putative two-component response regulator</fullName>
    </submittedName>
</protein>
<evidence type="ECO:0000259" key="3">
    <source>
        <dbReference type="PROSITE" id="PS50043"/>
    </source>
</evidence>
<sequence length="190" mass="20141">MRRIVQRAVPSAHIIEVGTTAELLREAGNGPPPFLMLLDLCFPGFEGEDSIRTLRSDFPTTSLVVVSMSDDSETVDGVMKAGADGFISKAVSGQDMAAAVSDALAGDIIVRIESTISANGPLPSDVLARLSDRQREVLRLIGTGLSNKEIGRELNISPYTVRIHVSAVLRSLEVSTRSAAARVAAELGLL</sequence>
<dbReference type="InterPro" id="IPR001789">
    <property type="entry name" value="Sig_transdc_resp-reg_receiver"/>
</dbReference>
<dbReference type="Pfam" id="PF00196">
    <property type="entry name" value="GerE"/>
    <property type="match status" value="1"/>
</dbReference>
<organism evidence="5 6">
    <name type="scientific">Candidatus Filomicrobium marinum</name>
    <dbReference type="NCBI Taxonomy" id="1608628"/>
    <lineage>
        <taxon>Bacteria</taxon>
        <taxon>Pseudomonadati</taxon>
        <taxon>Pseudomonadota</taxon>
        <taxon>Alphaproteobacteria</taxon>
        <taxon>Hyphomicrobiales</taxon>
        <taxon>Hyphomicrobiaceae</taxon>
        <taxon>Filomicrobium</taxon>
    </lineage>
</organism>
<dbReference type="SMART" id="SM00421">
    <property type="entry name" value="HTH_LUXR"/>
    <property type="match status" value="1"/>
</dbReference>
<evidence type="ECO:0000259" key="4">
    <source>
        <dbReference type="PROSITE" id="PS50110"/>
    </source>
</evidence>
<proteinExistence type="predicted"/>
<feature type="domain" description="HTH luxR-type" evidence="3">
    <location>
        <begin position="123"/>
        <end position="188"/>
    </location>
</feature>
<keyword evidence="6" id="KW-1185">Reference proteome</keyword>
<dbReference type="InterPro" id="IPR011006">
    <property type="entry name" value="CheY-like_superfamily"/>
</dbReference>
<dbReference type="Gene3D" id="3.40.50.2300">
    <property type="match status" value="1"/>
</dbReference>
<accession>A0A0D6JJG3</accession>
<evidence type="ECO:0000313" key="5">
    <source>
        <dbReference type="EMBL" id="CPR22124.1"/>
    </source>
</evidence>
<evidence type="ECO:0000256" key="2">
    <source>
        <dbReference type="PROSITE-ProRule" id="PRU00169"/>
    </source>
</evidence>
<dbReference type="PROSITE" id="PS50110">
    <property type="entry name" value="RESPONSE_REGULATORY"/>
    <property type="match status" value="1"/>
</dbReference>
<dbReference type="EMBL" id="LN829119">
    <property type="protein sequence ID" value="CPR22124.1"/>
    <property type="molecule type" value="Genomic_DNA"/>
</dbReference>
<evidence type="ECO:0000256" key="1">
    <source>
        <dbReference type="ARBA" id="ARBA00023125"/>
    </source>
</evidence>
<feature type="modified residue" description="4-aspartylphosphate" evidence="2">
    <location>
        <position position="39"/>
    </location>
</feature>
<dbReference type="GO" id="GO:0000160">
    <property type="term" value="P:phosphorelay signal transduction system"/>
    <property type="evidence" value="ECO:0007669"/>
    <property type="project" value="InterPro"/>
</dbReference>
<dbReference type="AlphaFoldDB" id="A0A0D6JJG3"/>
<dbReference type="SUPFAM" id="SSF52172">
    <property type="entry name" value="CheY-like"/>
    <property type="match status" value="1"/>
</dbReference>
<name>A0A0D6JJG3_9HYPH</name>
<dbReference type="Proteomes" id="UP000033187">
    <property type="component" value="Chromosome 1"/>
</dbReference>
<dbReference type="InterPro" id="IPR036388">
    <property type="entry name" value="WH-like_DNA-bd_sf"/>
</dbReference>
<dbReference type="PANTHER" id="PTHR45566">
    <property type="entry name" value="HTH-TYPE TRANSCRIPTIONAL REGULATOR YHJB-RELATED"/>
    <property type="match status" value="1"/>
</dbReference>
<dbReference type="PANTHER" id="PTHR45566:SF2">
    <property type="entry name" value="NARL SUBFAMILY"/>
    <property type="match status" value="1"/>
</dbReference>
<dbReference type="SUPFAM" id="SSF46894">
    <property type="entry name" value="C-terminal effector domain of the bipartite response regulators"/>
    <property type="match status" value="1"/>
</dbReference>